<dbReference type="AlphaFoldDB" id="A0AAN8SVI5"/>
<sequence>MKKIATSLFNFLVIFLILSLCTQSESRILNLSDFVETNQVRGRSIRQTLKPNPSPMANAQNHQFRSPPPMIMK</sequence>
<dbReference type="Proteomes" id="UP001371456">
    <property type="component" value="Unassembled WGS sequence"/>
</dbReference>
<name>A0AAN8SVI5_SOLBU</name>
<organism evidence="3 4">
    <name type="scientific">Solanum bulbocastanum</name>
    <name type="common">Wild potato</name>
    <dbReference type="NCBI Taxonomy" id="147425"/>
    <lineage>
        <taxon>Eukaryota</taxon>
        <taxon>Viridiplantae</taxon>
        <taxon>Streptophyta</taxon>
        <taxon>Embryophyta</taxon>
        <taxon>Tracheophyta</taxon>
        <taxon>Spermatophyta</taxon>
        <taxon>Magnoliopsida</taxon>
        <taxon>eudicotyledons</taxon>
        <taxon>Gunneridae</taxon>
        <taxon>Pentapetalae</taxon>
        <taxon>asterids</taxon>
        <taxon>lamiids</taxon>
        <taxon>Solanales</taxon>
        <taxon>Solanaceae</taxon>
        <taxon>Solanoideae</taxon>
        <taxon>Solaneae</taxon>
        <taxon>Solanum</taxon>
    </lineage>
</organism>
<feature type="chain" id="PRO_5042903529" evidence="2">
    <location>
        <begin position="27"/>
        <end position="73"/>
    </location>
</feature>
<feature type="region of interest" description="Disordered" evidence="1">
    <location>
        <begin position="48"/>
        <end position="73"/>
    </location>
</feature>
<dbReference type="EMBL" id="JBANQN010000012">
    <property type="protein sequence ID" value="KAK6774679.1"/>
    <property type="molecule type" value="Genomic_DNA"/>
</dbReference>
<gene>
    <name evidence="3" type="ORF">RDI58_029918</name>
</gene>
<evidence type="ECO:0000256" key="1">
    <source>
        <dbReference type="SAM" id="MobiDB-lite"/>
    </source>
</evidence>
<evidence type="ECO:0000313" key="4">
    <source>
        <dbReference type="Proteomes" id="UP001371456"/>
    </source>
</evidence>
<feature type="signal peptide" evidence="2">
    <location>
        <begin position="1"/>
        <end position="26"/>
    </location>
</feature>
<keyword evidence="4" id="KW-1185">Reference proteome</keyword>
<proteinExistence type="predicted"/>
<evidence type="ECO:0000313" key="3">
    <source>
        <dbReference type="EMBL" id="KAK6774679.1"/>
    </source>
</evidence>
<comment type="caution">
    <text evidence="3">The sequence shown here is derived from an EMBL/GenBank/DDBJ whole genome shotgun (WGS) entry which is preliminary data.</text>
</comment>
<evidence type="ECO:0000256" key="2">
    <source>
        <dbReference type="SAM" id="SignalP"/>
    </source>
</evidence>
<accession>A0AAN8SVI5</accession>
<keyword evidence="2" id="KW-0732">Signal</keyword>
<reference evidence="3 4" key="1">
    <citation type="submission" date="2024-02" db="EMBL/GenBank/DDBJ databases">
        <title>de novo genome assembly of Solanum bulbocastanum strain 11H21.</title>
        <authorList>
            <person name="Hosaka A.J."/>
        </authorList>
    </citation>
    <scope>NUCLEOTIDE SEQUENCE [LARGE SCALE GENOMIC DNA]</scope>
    <source>
        <tissue evidence="3">Young leaves</tissue>
    </source>
</reference>
<protein>
    <submittedName>
        <fullName evidence="3">Uncharacterized protein</fullName>
    </submittedName>
</protein>
<feature type="compositionally biased region" description="Polar residues" evidence="1">
    <location>
        <begin position="48"/>
        <end position="64"/>
    </location>
</feature>